<protein>
    <submittedName>
        <fullName evidence="1">Uncharacterized protein</fullName>
    </submittedName>
</protein>
<reference evidence="1" key="2">
    <citation type="journal article" date="2015" name="Data Brief">
        <title>Shoot transcriptome of the giant reed, Arundo donax.</title>
        <authorList>
            <person name="Barrero R.A."/>
            <person name="Guerrero F.D."/>
            <person name="Moolhuijzen P."/>
            <person name="Goolsby J.A."/>
            <person name="Tidwell J."/>
            <person name="Bellgard S.E."/>
            <person name="Bellgard M.I."/>
        </authorList>
    </citation>
    <scope>NUCLEOTIDE SEQUENCE</scope>
    <source>
        <tissue evidence="1">Shoot tissue taken approximately 20 cm above the soil surface</tissue>
    </source>
</reference>
<dbReference type="EMBL" id="GBRH01166502">
    <property type="protein sequence ID" value="JAE31394.1"/>
    <property type="molecule type" value="Transcribed_RNA"/>
</dbReference>
<proteinExistence type="predicted"/>
<accession>A0A0A9H6H1</accession>
<dbReference type="AlphaFoldDB" id="A0A0A9H6H1"/>
<reference evidence="1" key="1">
    <citation type="submission" date="2014-09" db="EMBL/GenBank/DDBJ databases">
        <authorList>
            <person name="Magalhaes I.L.F."/>
            <person name="Oliveira U."/>
            <person name="Santos F.R."/>
            <person name="Vidigal T.H.D.A."/>
            <person name="Brescovit A.D."/>
            <person name="Santos A.J."/>
        </authorList>
    </citation>
    <scope>NUCLEOTIDE SEQUENCE</scope>
    <source>
        <tissue evidence="1">Shoot tissue taken approximately 20 cm above the soil surface</tissue>
    </source>
</reference>
<name>A0A0A9H6H1_ARUDO</name>
<evidence type="ECO:0000313" key="1">
    <source>
        <dbReference type="EMBL" id="JAE31394.1"/>
    </source>
</evidence>
<organism evidence="1">
    <name type="scientific">Arundo donax</name>
    <name type="common">Giant reed</name>
    <name type="synonym">Donax arundinaceus</name>
    <dbReference type="NCBI Taxonomy" id="35708"/>
    <lineage>
        <taxon>Eukaryota</taxon>
        <taxon>Viridiplantae</taxon>
        <taxon>Streptophyta</taxon>
        <taxon>Embryophyta</taxon>
        <taxon>Tracheophyta</taxon>
        <taxon>Spermatophyta</taxon>
        <taxon>Magnoliopsida</taxon>
        <taxon>Liliopsida</taxon>
        <taxon>Poales</taxon>
        <taxon>Poaceae</taxon>
        <taxon>PACMAD clade</taxon>
        <taxon>Arundinoideae</taxon>
        <taxon>Arundineae</taxon>
        <taxon>Arundo</taxon>
    </lineage>
</organism>
<sequence length="35" mass="3709">MISSLVQENNGLSYASHTNLISITDVICCGKINGL</sequence>